<keyword evidence="4 9" id="KW-0812">Transmembrane</keyword>
<dbReference type="SUPFAM" id="SSF90123">
    <property type="entry name" value="ABC transporter transmembrane region"/>
    <property type="match status" value="1"/>
</dbReference>
<feature type="domain" description="ABC transporter" evidence="10">
    <location>
        <begin position="356"/>
        <end position="590"/>
    </location>
</feature>
<keyword evidence="6 12" id="KW-0067">ATP-binding</keyword>
<dbReference type="FunFam" id="3.40.50.300:FF:000221">
    <property type="entry name" value="Multidrug ABC transporter ATP-binding protein"/>
    <property type="match status" value="1"/>
</dbReference>
<dbReference type="SUPFAM" id="SSF52540">
    <property type="entry name" value="P-loop containing nucleoside triphosphate hydrolases"/>
    <property type="match status" value="1"/>
</dbReference>
<dbReference type="Pfam" id="PF00664">
    <property type="entry name" value="ABC_membrane"/>
    <property type="match status" value="1"/>
</dbReference>
<dbReference type="EMBL" id="DVNK01000034">
    <property type="protein sequence ID" value="HIU46626.1"/>
    <property type="molecule type" value="Genomic_DNA"/>
</dbReference>
<sequence>MQSRRLKLCLEFMRGTRLKYIGSIVTVIIAVGVAFISPLLLSEIIDSVIGNARPLELPGVLQTWVDARGGREFLANNMWILAAVLIAINIVNGVVMFLRGKWTAQASESIAEKMRNRLYRHLQTLPYDYHVKAATGDLIQRCTSDVETVRRFLSGQLVEIFRAVFMLVIALIIMLRMNVTMTFASLILVPALFAYGMVFFKLTMRRFRETDEAEGRMSAVLQENLTGVRVVRAFGRERFEVEKFNRVNDRYRDLAAHQANLLAYYWSISDLLTMSQSAISLLVGVVMAANGELTVGDLLVFTSYVGQLLWPVRQLGRILSDMGKSFVALDRIDEILCQKSEPNSEAMLHPPINRDIVFDHVTFGYDRSKPVLQDISFTVPQGATVAILGATGSGKSSLMHLLQRLYDCTQGRITIGGVDIKDIDKAWLRSRVGLILQEPFLYSRTIESNLGIAKPDVTFEEVREAARTARADEFITEFENGYDTLVGERGVTLSGGQKQRVAIARTLCKENDVLIFDDSLSAVDTETDAAIREALKERKQGITTFIISHRITTLSQADFIVVLEQGRIIQQGTHDELIKQEGLYKRVNMIQNSLEDELEQLA</sequence>
<dbReference type="Gene3D" id="3.40.50.300">
    <property type="entry name" value="P-loop containing nucleotide triphosphate hydrolases"/>
    <property type="match status" value="1"/>
</dbReference>
<dbReference type="Gene3D" id="1.20.1560.10">
    <property type="entry name" value="ABC transporter type 1, transmembrane domain"/>
    <property type="match status" value="1"/>
</dbReference>
<dbReference type="GO" id="GO:0005886">
    <property type="term" value="C:plasma membrane"/>
    <property type="evidence" value="ECO:0007669"/>
    <property type="project" value="UniProtKB-SubCell"/>
</dbReference>
<dbReference type="Proteomes" id="UP000824123">
    <property type="component" value="Unassembled WGS sequence"/>
</dbReference>
<evidence type="ECO:0000256" key="5">
    <source>
        <dbReference type="ARBA" id="ARBA00022741"/>
    </source>
</evidence>
<gene>
    <name evidence="12" type="ORF">IAC59_05150</name>
</gene>
<keyword evidence="5" id="KW-0547">Nucleotide-binding</keyword>
<dbReference type="PROSITE" id="PS50929">
    <property type="entry name" value="ABC_TM1F"/>
    <property type="match status" value="1"/>
</dbReference>
<evidence type="ECO:0000256" key="4">
    <source>
        <dbReference type="ARBA" id="ARBA00022692"/>
    </source>
</evidence>
<dbReference type="GO" id="GO:0005524">
    <property type="term" value="F:ATP binding"/>
    <property type="evidence" value="ECO:0007669"/>
    <property type="project" value="UniProtKB-KW"/>
</dbReference>
<evidence type="ECO:0000256" key="1">
    <source>
        <dbReference type="ARBA" id="ARBA00004651"/>
    </source>
</evidence>
<feature type="transmembrane region" description="Helical" evidence="9">
    <location>
        <begin position="183"/>
        <end position="200"/>
    </location>
</feature>
<feature type="transmembrane region" description="Helical" evidence="9">
    <location>
        <begin position="78"/>
        <end position="98"/>
    </location>
</feature>
<evidence type="ECO:0000256" key="9">
    <source>
        <dbReference type="SAM" id="Phobius"/>
    </source>
</evidence>
<feature type="transmembrane region" description="Helical" evidence="9">
    <location>
        <begin position="20"/>
        <end position="41"/>
    </location>
</feature>
<name>A0A9D1S4J4_9FIRM</name>
<dbReference type="Pfam" id="PF00005">
    <property type="entry name" value="ABC_tran"/>
    <property type="match status" value="1"/>
</dbReference>
<keyword evidence="2" id="KW-0813">Transport</keyword>
<evidence type="ECO:0000313" key="13">
    <source>
        <dbReference type="Proteomes" id="UP000824123"/>
    </source>
</evidence>
<dbReference type="GO" id="GO:0015421">
    <property type="term" value="F:ABC-type oligopeptide transporter activity"/>
    <property type="evidence" value="ECO:0007669"/>
    <property type="project" value="TreeGrafter"/>
</dbReference>
<dbReference type="SMART" id="SM00382">
    <property type="entry name" value="AAA"/>
    <property type="match status" value="1"/>
</dbReference>
<accession>A0A9D1S4J4</accession>
<evidence type="ECO:0000256" key="8">
    <source>
        <dbReference type="ARBA" id="ARBA00023136"/>
    </source>
</evidence>
<proteinExistence type="predicted"/>
<dbReference type="PROSITE" id="PS50893">
    <property type="entry name" value="ABC_TRANSPORTER_2"/>
    <property type="match status" value="1"/>
</dbReference>
<keyword evidence="8 9" id="KW-0472">Membrane</keyword>
<dbReference type="InterPro" id="IPR011527">
    <property type="entry name" value="ABC1_TM_dom"/>
</dbReference>
<evidence type="ECO:0000256" key="3">
    <source>
        <dbReference type="ARBA" id="ARBA00022475"/>
    </source>
</evidence>
<feature type="domain" description="ABC transmembrane type-1" evidence="11">
    <location>
        <begin position="21"/>
        <end position="324"/>
    </location>
</feature>
<dbReference type="GO" id="GO:0016887">
    <property type="term" value="F:ATP hydrolysis activity"/>
    <property type="evidence" value="ECO:0007669"/>
    <property type="project" value="InterPro"/>
</dbReference>
<comment type="caution">
    <text evidence="12">The sequence shown here is derived from an EMBL/GenBank/DDBJ whole genome shotgun (WGS) entry which is preliminary data.</text>
</comment>
<evidence type="ECO:0000313" key="12">
    <source>
        <dbReference type="EMBL" id="HIU46626.1"/>
    </source>
</evidence>
<dbReference type="PANTHER" id="PTHR43394:SF1">
    <property type="entry name" value="ATP-BINDING CASSETTE SUB-FAMILY B MEMBER 10, MITOCHONDRIAL"/>
    <property type="match status" value="1"/>
</dbReference>
<dbReference type="InterPro" id="IPR039421">
    <property type="entry name" value="Type_1_exporter"/>
</dbReference>
<comment type="subcellular location">
    <subcellularLocation>
        <location evidence="1">Cell membrane</location>
        <topology evidence="1">Multi-pass membrane protein</topology>
    </subcellularLocation>
</comment>
<dbReference type="CDD" id="cd18542">
    <property type="entry name" value="ABC_6TM_YknU_like"/>
    <property type="match status" value="1"/>
</dbReference>
<keyword evidence="7 9" id="KW-1133">Transmembrane helix</keyword>
<protein>
    <submittedName>
        <fullName evidence="12">ABC transporter ATP-binding protein</fullName>
    </submittedName>
</protein>
<evidence type="ECO:0000259" key="10">
    <source>
        <dbReference type="PROSITE" id="PS50893"/>
    </source>
</evidence>
<dbReference type="InterPro" id="IPR003439">
    <property type="entry name" value="ABC_transporter-like_ATP-bd"/>
</dbReference>
<evidence type="ECO:0000259" key="11">
    <source>
        <dbReference type="PROSITE" id="PS50929"/>
    </source>
</evidence>
<dbReference type="InterPro" id="IPR003593">
    <property type="entry name" value="AAA+_ATPase"/>
</dbReference>
<evidence type="ECO:0000256" key="2">
    <source>
        <dbReference type="ARBA" id="ARBA00022448"/>
    </source>
</evidence>
<dbReference type="PROSITE" id="PS00211">
    <property type="entry name" value="ABC_TRANSPORTER_1"/>
    <property type="match status" value="1"/>
</dbReference>
<evidence type="ECO:0000256" key="7">
    <source>
        <dbReference type="ARBA" id="ARBA00022989"/>
    </source>
</evidence>
<reference evidence="12" key="1">
    <citation type="submission" date="2020-10" db="EMBL/GenBank/DDBJ databases">
        <authorList>
            <person name="Gilroy R."/>
        </authorList>
    </citation>
    <scope>NUCLEOTIDE SEQUENCE</scope>
    <source>
        <strain evidence="12">ChiSxjej2B14-8506</strain>
    </source>
</reference>
<dbReference type="InterPro" id="IPR017871">
    <property type="entry name" value="ABC_transporter-like_CS"/>
</dbReference>
<reference evidence="12" key="2">
    <citation type="journal article" date="2021" name="PeerJ">
        <title>Extensive microbial diversity within the chicken gut microbiome revealed by metagenomics and culture.</title>
        <authorList>
            <person name="Gilroy R."/>
            <person name="Ravi A."/>
            <person name="Getino M."/>
            <person name="Pursley I."/>
            <person name="Horton D.L."/>
            <person name="Alikhan N.F."/>
            <person name="Baker D."/>
            <person name="Gharbi K."/>
            <person name="Hall N."/>
            <person name="Watson M."/>
            <person name="Adriaenssens E.M."/>
            <person name="Foster-Nyarko E."/>
            <person name="Jarju S."/>
            <person name="Secka A."/>
            <person name="Antonio M."/>
            <person name="Oren A."/>
            <person name="Chaudhuri R.R."/>
            <person name="La Ragione R."/>
            <person name="Hildebrand F."/>
            <person name="Pallen M.J."/>
        </authorList>
    </citation>
    <scope>NUCLEOTIDE SEQUENCE</scope>
    <source>
        <strain evidence="12">ChiSxjej2B14-8506</strain>
    </source>
</reference>
<dbReference type="PANTHER" id="PTHR43394">
    <property type="entry name" value="ATP-DEPENDENT PERMEASE MDL1, MITOCHONDRIAL"/>
    <property type="match status" value="1"/>
</dbReference>
<dbReference type="InterPro" id="IPR036640">
    <property type="entry name" value="ABC1_TM_sf"/>
</dbReference>
<dbReference type="AlphaFoldDB" id="A0A9D1S4J4"/>
<organism evidence="12 13">
    <name type="scientific">Candidatus Fimadaptatus faecigallinarum</name>
    <dbReference type="NCBI Taxonomy" id="2840814"/>
    <lineage>
        <taxon>Bacteria</taxon>
        <taxon>Bacillati</taxon>
        <taxon>Bacillota</taxon>
        <taxon>Clostridia</taxon>
        <taxon>Eubacteriales</taxon>
        <taxon>Candidatus Fimadaptatus</taxon>
    </lineage>
</organism>
<dbReference type="InterPro" id="IPR027417">
    <property type="entry name" value="P-loop_NTPase"/>
</dbReference>
<evidence type="ECO:0000256" key="6">
    <source>
        <dbReference type="ARBA" id="ARBA00022840"/>
    </source>
</evidence>
<keyword evidence="3" id="KW-1003">Cell membrane</keyword>
<feature type="transmembrane region" description="Helical" evidence="9">
    <location>
        <begin position="160"/>
        <end position="177"/>
    </location>
</feature>